<evidence type="ECO:0000259" key="3">
    <source>
        <dbReference type="Pfam" id="PF02563"/>
    </source>
</evidence>
<protein>
    <submittedName>
        <fullName evidence="4">Polysaccharide export outer membrane protein</fullName>
    </submittedName>
</protein>
<keyword evidence="2" id="KW-0812">Transmembrane</keyword>
<evidence type="ECO:0000313" key="4">
    <source>
        <dbReference type="EMBL" id="MBB3836424.1"/>
    </source>
</evidence>
<name>A0A7W5ZGG7_9BACT</name>
<dbReference type="InterPro" id="IPR049712">
    <property type="entry name" value="Poly_export"/>
</dbReference>
<dbReference type="InterPro" id="IPR003715">
    <property type="entry name" value="Poly_export_N"/>
</dbReference>
<keyword evidence="2" id="KW-0472">Membrane</keyword>
<gene>
    <name evidence="4" type="ORF">FHS57_000406</name>
</gene>
<dbReference type="GO" id="GO:0015159">
    <property type="term" value="F:polysaccharide transmembrane transporter activity"/>
    <property type="evidence" value="ECO:0007669"/>
    <property type="project" value="InterPro"/>
</dbReference>
<dbReference type="PANTHER" id="PTHR33619:SF3">
    <property type="entry name" value="POLYSACCHARIDE EXPORT PROTEIN GFCE-RELATED"/>
    <property type="match status" value="1"/>
</dbReference>
<reference evidence="4 5" key="1">
    <citation type="submission" date="2020-08" db="EMBL/GenBank/DDBJ databases">
        <title>Genomic Encyclopedia of Type Strains, Phase IV (KMG-IV): sequencing the most valuable type-strain genomes for metagenomic binning, comparative biology and taxonomic classification.</title>
        <authorList>
            <person name="Goeker M."/>
        </authorList>
    </citation>
    <scope>NUCLEOTIDE SEQUENCE [LARGE SCALE GENOMIC DNA]</scope>
    <source>
        <strain evidence="4 5">DSM 17976</strain>
    </source>
</reference>
<dbReference type="EMBL" id="JACIBY010000001">
    <property type="protein sequence ID" value="MBB3836424.1"/>
    <property type="molecule type" value="Genomic_DNA"/>
</dbReference>
<dbReference type="RefSeq" id="WP_229601236.1">
    <property type="nucleotide sequence ID" value="NZ_JACIBY010000001.1"/>
</dbReference>
<keyword evidence="5" id="KW-1185">Reference proteome</keyword>
<evidence type="ECO:0000256" key="1">
    <source>
        <dbReference type="ARBA" id="ARBA00022729"/>
    </source>
</evidence>
<proteinExistence type="predicted"/>
<feature type="transmembrane region" description="Helical" evidence="2">
    <location>
        <begin position="271"/>
        <end position="290"/>
    </location>
</feature>
<evidence type="ECO:0000256" key="2">
    <source>
        <dbReference type="SAM" id="Phobius"/>
    </source>
</evidence>
<evidence type="ECO:0000313" key="5">
    <source>
        <dbReference type="Proteomes" id="UP000541352"/>
    </source>
</evidence>
<organism evidence="4 5">
    <name type="scientific">Runella defluvii</name>
    <dbReference type="NCBI Taxonomy" id="370973"/>
    <lineage>
        <taxon>Bacteria</taxon>
        <taxon>Pseudomonadati</taxon>
        <taxon>Bacteroidota</taxon>
        <taxon>Cytophagia</taxon>
        <taxon>Cytophagales</taxon>
        <taxon>Spirosomataceae</taxon>
        <taxon>Runella</taxon>
    </lineage>
</organism>
<dbReference type="PANTHER" id="PTHR33619">
    <property type="entry name" value="POLYSACCHARIDE EXPORT PROTEIN GFCE-RELATED"/>
    <property type="match status" value="1"/>
</dbReference>
<dbReference type="AlphaFoldDB" id="A0A7W5ZGG7"/>
<dbReference type="Gene3D" id="3.10.560.10">
    <property type="entry name" value="Outer membrane lipoprotein wza domain like"/>
    <property type="match status" value="1"/>
</dbReference>
<keyword evidence="2" id="KW-1133">Transmembrane helix</keyword>
<dbReference type="Pfam" id="PF02563">
    <property type="entry name" value="Poly_export"/>
    <property type="match status" value="1"/>
</dbReference>
<dbReference type="Proteomes" id="UP000541352">
    <property type="component" value="Unassembled WGS sequence"/>
</dbReference>
<keyword evidence="1" id="KW-0732">Signal</keyword>
<sequence length="291" mass="32556">MEPFKRMLYKTINDSTTKMHLNIFSKVKPLAILCYFFFILACFGSCVSPKQIVYFQSNDTTTIVKLPKITPEISRIQANDILSITVGSLSTESNEILNFANINALTTSSFPGQAGANQGRQPLGYLVDITGFVELPFAGKINVLNLTLEEASQKIRNEIEKSLKNPAINIRFLNHKFSILGEVNHPATYNLVNDQTTLPEALAMAGDLTIYGERSNVLIIREKNGVRELSRINLLNRDVLNSPYYYIKNGDVIYIEPSKAKATYTDRSIQLVPVITSITTTILVLLNFILK</sequence>
<accession>A0A7W5ZGG7</accession>
<feature type="domain" description="Polysaccharide export protein N-terminal" evidence="3">
    <location>
        <begin position="74"/>
        <end position="171"/>
    </location>
</feature>
<comment type="caution">
    <text evidence="4">The sequence shown here is derived from an EMBL/GenBank/DDBJ whole genome shotgun (WGS) entry which is preliminary data.</text>
</comment>